<feature type="domain" description="Ketoreductase" evidence="4">
    <location>
        <begin position="48"/>
        <end position="236"/>
    </location>
</feature>
<feature type="region of interest" description="Disordered" evidence="3">
    <location>
        <begin position="24"/>
        <end position="47"/>
    </location>
</feature>
<dbReference type="SMART" id="SM00822">
    <property type="entry name" value="PKS_KR"/>
    <property type="match status" value="1"/>
</dbReference>
<dbReference type="PRINTS" id="PR00081">
    <property type="entry name" value="GDHRDH"/>
</dbReference>
<dbReference type="EMBL" id="AORZ01000046">
    <property type="protein sequence ID" value="EME99535.1"/>
    <property type="molecule type" value="Genomic_DNA"/>
</dbReference>
<dbReference type="eggNOG" id="COG1028">
    <property type="taxonomic scope" value="Bacteria"/>
</dbReference>
<dbReference type="Pfam" id="PF13561">
    <property type="entry name" value="adh_short_C2"/>
    <property type="match status" value="1"/>
</dbReference>
<gene>
    <name evidence="5" type="ORF">H340_15906</name>
</gene>
<proteinExistence type="inferred from homology"/>
<dbReference type="Proteomes" id="UP000011740">
    <property type="component" value="Unassembled WGS sequence"/>
</dbReference>
<feature type="compositionally biased region" description="Polar residues" evidence="3">
    <location>
        <begin position="30"/>
        <end position="40"/>
    </location>
</feature>
<dbReference type="AlphaFoldDB" id="M3C6F4"/>
<dbReference type="InterPro" id="IPR057326">
    <property type="entry name" value="KR_dom"/>
</dbReference>
<evidence type="ECO:0000256" key="1">
    <source>
        <dbReference type="ARBA" id="ARBA00006484"/>
    </source>
</evidence>
<name>M3C6F4_STRM1</name>
<dbReference type="InterPro" id="IPR036291">
    <property type="entry name" value="NAD(P)-bd_dom_sf"/>
</dbReference>
<organism evidence="5 6">
    <name type="scientific">Streptomyces mobaraensis (strain ATCC 29032 / DSM 40847 / JCM 4168 / NBRC 13819 / NCIMB 11159 / IPCR 16-22)</name>
    <dbReference type="NCBI Taxonomy" id="1223523"/>
    <lineage>
        <taxon>Bacteria</taxon>
        <taxon>Bacillati</taxon>
        <taxon>Actinomycetota</taxon>
        <taxon>Actinomycetes</taxon>
        <taxon>Kitasatosporales</taxon>
        <taxon>Streptomycetaceae</taxon>
        <taxon>Streptomyces</taxon>
    </lineage>
</organism>
<dbReference type="STRING" id="1223523.H340_15906"/>
<dbReference type="InterPro" id="IPR002347">
    <property type="entry name" value="SDR_fam"/>
</dbReference>
<accession>M3C6F4</accession>
<dbReference type="SUPFAM" id="SSF51735">
    <property type="entry name" value="NAD(P)-binding Rossmann-fold domains"/>
    <property type="match status" value="1"/>
</dbReference>
<protein>
    <submittedName>
        <fullName evidence="5">Short-chain dehydrogenase/reductase SDR</fullName>
    </submittedName>
</protein>
<sequence>MASGRRAAEAGDGIPWHARAARRIVEDMNPTDTATETGTGPDTDAPRRVAVVTGGSRGIGRAVAERLAREGLTVAVNYARDSASARETVRTITEAGGRAIAIQADVADEHAVNAAFDRVHEEFGGVDVVVHCAGRLALSPIADLDLSVLDAMHRTNIRGTFVVAQQAARRLRAGGSFVAFSTSVVATQFPAYGAYAASKGAVEAMTLILARELRGRDVTVNTVAPGATATDMFLDGKTEEQIETLAKAPALERLGTPDDIAHVVAFLTSPEGHWVNGQILRANGGMA</sequence>
<evidence type="ECO:0000256" key="3">
    <source>
        <dbReference type="SAM" id="MobiDB-lite"/>
    </source>
</evidence>
<evidence type="ECO:0000313" key="5">
    <source>
        <dbReference type="EMBL" id="EME99535.1"/>
    </source>
</evidence>
<comment type="caution">
    <text evidence="5">The sequence shown here is derived from an EMBL/GenBank/DDBJ whole genome shotgun (WGS) entry which is preliminary data.</text>
</comment>
<dbReference type="Gene3D" id="3.40.50.720">
    <property type="entry name" value="NAD(P)-binding Rossmann-like Domain"/>
    <property type="match status" value="1"/>
</dbReference>
<evidence type="ECO:0000313" key="6">
    <source>
        <dbReference type="Proteomes" id="UP000011740"/>
    </source>
</evidence>
<evidence type="ECO:0000256" key="2">
    <source>
        <dbReference type="ARBA" id="ARBA00023002"/>
    </source>
</evidence>
<evidence type="ECO:0000259" key="4">
    <source>
        <dbReference type="SMART" id="SM00822"/>
    </source>
</evidence>
<dbReference type="PANTHER" id="PTHR48107:SF7">
    <property type="entry name" value="RE15974P"/>
    <property type="match status" value="1"/>
</dbReference>
<keyword evidence="2" id="KW-0560">Oxidoreductase</keyword>
<dbReference type="GO" id="GO:0016614">
    <property type="term" value="F:oxidoreductase activity, acting on CH-OH group of donors"/>
    <property type="evidence" value="ECO:0007669"/>
    <property type="project" value="UniProtKB-ARBA"/>
</dbReference>
<comment type="similarity">
    <text evidence="1">Belongs to the short-chain dehydrogenases/reductases (SDR) family.</text>
</comment>
<reference evidence="5 6" key="1">
    <citation type="journal article" date="2013" name="Genome Announc.">
        <title>Whole-Genome Shotgun Assembly and Analysis of the Genome of Streptomyces mobaraensis DSM 40847, a Strain for Industrial Production of Microbial Transglutaminase.</title>
        <authorList>
            <person name="Yang H."/>
            <person name="He T."/>
            <person name="Wu W."/>
            <person name="Zhu W."/>
            <person name="Lu B."/>
            <person name="Sun W."/>
        </authorList>
    </citation>
    <scope>NUCLEOTIDE SEQUENCE [LARGE SCALE GENOMIC DNA]</scope>
    <source>
        <strain evidence="5 6">DSM 40847</strain>
    </source>
</reference>
<dbReference type="FunFam" id="3.40.50.720:FF:000084">
    <property type="entry name" value="Short-chain dehydrogenase reductase"/>
    <property type="match status" value="1"/>
</dbReference>
<dbReference type="PATRIC" id="fig|1223523.3.peg.3256"/>
<dbReference type="PANTHER" id="PTHR48107">
    <property type="entry name" value="NADPH-DEPENDENT ALDEHYDE REDUCTASE-LIKE PROTEIN, CHLOROPLASTIC-RELATED"/>
    <property type="match status" value="1"/>
</dbReference>